<comment type="caution">
    <text evidence="2">The sequence shown here is derived from an EMBL/GenBank/DDBJ whole genome shotgun (WGS) entry which is preliminary data.</text>
</comment>
<feature type="signal peptide" evidence="1">
    <location>
        <begin position="1"/>
        <end position="16"/>
    </location>
</feature>
<accession>A0A314XPF3</accession>
<evidence type="ECO:0000313" key="2">
    <source>
        <dbReference type="EMBL" id="PQP93193.1"/>
    </source>
</evidence>
<name>A0A314XPF3_PRUYE</name>
<dbReference type="Proteomes" id="UP000250321">
    <property type="component" value="Unassembled WGS sequence"/>
</dbReference>
<feature type="chain" id="PRO_5016454560" evidence="1">
    <location>
        <begin position="17"/>
        <end position="78"/>
    </location>
</feature>
<proteinExistence type="predicted"/>
<dbReference type="OrthoDB" id="185373at2759"/>
<gene>
    <name evidence="2" type="ORF">Pyn_21523</name>
</gene>
<evidence type="ECO:0000256" key="1">
    <source>
        <dbReference type="SAM" id="SignalP"/>
    </source>
</evidence>
<organism evidence="2 3">
    <name type="scientific">Prunus yedoensis var. nudiflora</name>
    <dbReference type="NCBI Taxonomy" id="2094558"/>
    <lineage>
        <taxon>Eukaryota</taxon>
        <taxon>Viridiplantae</taxon>
        <taxon>Streptophyta</taxon>
        <taxon>Embryophyta</taxon>
        <taxon>Tracheophyta</taxon>
        <taxon>Spermatophyta</taxon>
        <taxon>Magnoliopsida</taxon>
        <taxon>eudicotyledons</taxon>
        <taxon>Gunneridae</taxon>
        <taxon>Pentapetalae</taxon>
        <taxon>rosids</taxon>
        <taxon>fabids</taxon>
        <taxon>Rosales</taxon>
        <taxon>Rosaceae</taxon>
        <taxon>Amygdaloideae</taxon>
        <taxon>Amygdaleae</taxon>
        <taxon>Prunus</taxon>
    </lineage>
</organism>
<keyword evidence="1" id="KW-0732">Signal</keyword>
<evidence type="ECO:0000313" key="3">
    <source>
        <dbReference type="Proteomes" id="UP000250321"/>
    </source>
</evidence>
<sequence length="78" mass="9005">MLHSGFFVHILWLVKALFTEEMNNELSQVIGNILRNCQLSDAELAKLLVDINHKEGIWMKFLMCLVILSRTASFQIVE</sequence>
<keyword evidence="3" id="KW-1185">Reference proteome</keyword>
<dbReference type="AlphaFoldDB" id="A0A314XPF3"/>
<protein>
    <submittedName>
        <fullName evidence="2">Uncharacterized protein</fullName>
    </submittedName>
</protein>
<reference evidence="2 3" key="1">
    <citation type="submission" date="2018-02" db="EMBL/GenBank/DDBJ databases">
        <title>Draft genome of wild Prunus yedoensis var. nudiflora.</title>
        <authorList>
            <person name="Baek S."/>
            <person name="Kim J.-H."/>
            <person name="Choi K."/>
            <person name="Kim G.-B."/>
            <person name="Cho A."/>
            <person name="Jang H."/>
            <person name="Shin C.-H."/>
            <person name="Yu H.-J."/>
            <person name="Mun J.-H."/>
        </authorList>
    </citation>
    <scope>NUCLEOTIDE SEQUENCE [LARGE SCALE GENOMIC DNA]</scope>
    <source>
        <strain evidence="3">cv. Jeju island</strain>
        <tissue evidence="2">Leaf</tissue>
    </source>
</reference>
<dbReference type="EMBL" id="PJQY01002481">
    <property type="protein sequence ID" value="PQP93193.1"/>
    <property type="molecule type" value="Genomic_DNA"/>
</dbReference>